<keyword evidence="2" id="KW-0812">Transmembrane</keyword>
<dbReference type="OrthoDB" id="408631at2759"/>
<dbReference type="Pfam" id="PF07859">
    <property type="entry name" value="Abhydrolase_3"/>
    <property type="match status" value="2"/>
</dbReference>
<keyword evidence="2" id="KW-1133">Transmembrane helix</keyword>
<feature type="domain" description="Alpha/beta hydrolase fold-3" evidence="3">
    <location>
        <begin position="116"/>
        <end position="168"/>
    </location>
</feature>
<reference evidence="4" key="1">
    <citation type="submission" date="2021-02" db="EMBL/GenBank/DDBJ databases">
        <authorList>
            <person name="Nowell W R."/>
        </authorList>
    </citation>
    <scope>NUCLEOTIDE SEQUENCE</scope>
</reference>
<dbReference type="AlphaFoldDB" id="A0A813SEP1"/>
<proteinExistence type="predicted"/>
<evidence type="ECO:0000259" key="3">
    <source>
        <dbReference type="Pfam" id="PF07859"/>
    </source>
</evidence>
<dbReference type="InterPro" id="IPR029058">
    <property type="entry name" value="AB_hydrolase_fold"/>
</dbReference>
<dbReference type="Gene3D" id="3.40.50.1820">
    <property type="entry name" value="alpha/beta hydrolase"/>
    <property type="match status" value="2"/>
</dbReference>
<dbReference type="PANTHER" id="PTHR48081">
    <property type="entry name" value="AB HYDROLASE SUPERFAMILY PROTEIN C4A8.06C"/>
    <property type="match status" value="1"/>
</dbReference>
<sequence>MRSSSGINILLLLISVLVLLIGITYQPLPENFSQPWKYRFLSYWAHRIDQLGCFCEKLNLFTHVNLIRTLHYLSIGLYQQRDPECHLKVYDRMIGNVKVRIYEPEEMISYEEKTTMIYFHGGGFALGSIETYDQATYLLANLTRIKTVAVEYRLAPEHRFPSGLDDCLLSNNFIGHLLIQDKYQPYLLCLLYPSLQFLDFTLPSYRTYLKQNILGVLNEDNLMLMISLLTGKKTTITKDILMNSHVTAEDQKNLYPFMNPTKYLSIPHEMNDTRERNENLVKDLKYLILPSMSPLLVSDDQLSQLPQILLFTTEYDILRDEGFIFASRLRTLNKTVYHHHFHNAFHGAHVFLYGPLRFEIAHEMIQHTAKILQNYL</sequence>
<feature type="transmembrane region" description="Helical" evidence="2">
    <location>
        <begin position="7"/>
        <end position="25"/>
    </location>
</feature>
<dbReference type="InterPro" id="IPR050300">
    <property type="entry name" value="GDXG_lipolytic_enzyme"/>
</dbReference>
<name>A0A813SEP1_ADIRI</name>
<protein>
    <recommendedName>
        <fullName evidence="3">Alpha/beta hydrolase fold-3 domain-containing protein</fullName>
    </recommendedName>
</protein>
<gene>
    <name evidence="4" type="ORF">EDS130_LOCUS4496</name>
</gene>
<dbReference type="PANTHER" id="PTHR48081:SF8">
    <property type="entry name" value="ALPHA_BETA HYDROLASE FOLD-3 DOMAIN-CONTAINING PROTEIN-RELATED"/>
    <property type="match status" value="1"/>
</dbReference>
<dbReference type="SUPFAM" id="SSF53474">
    <property type="entry name" value="alpha/beta-Hydrolases"/>
    <property type="match status" value="1"/>
</dbReference>
<dbReference type="Proteomes" id="UP000663852">
    <property type="component" value="Unassembled WGS sequence"/>
</dbReference>
<evidence type="ECO:0000313" key="5">
    <source>
        <dbReference type="Proteomes" id="UP000663852"/>
    </source>
</evidence>
<evidence type="ECO:0000313" key="4">
    <source>
        <dbReference type="EMBL" id="CAF0794052.1"/>
    </source>
</evidence>
<evidence type="ECO:0000256" key="1">
    <source>
        <dbReference type="ARBA" id="ARBA00022801"/>
    </source>
</evidence>
<keyword evidence="2" id="KW-0472">Membrane</keyword>
<feature type="domain" description="Alpha/beta hydrolase fold-3" evidence="3">
    <location>
        <begin position="289"/>
        <end position="349"/>
    </location>
</feature>
<dbReference type="InterPro" id="IPR013094">
    <property type="entry name" value="AB_hydrolase_3"/>
</dbReference>
<accession>A0A813SEP1</accession>
<comment type="caution">
    <text evidence="4">The sequence shown here is derived from an EMBL/GenBank/DDBJ whole genome shotgun (WGS) entry which is preliminary data.</text>
</comment>
<organism evidence="4 5">
    <name type="scientific">Adineta ricciae</name>
    <name type="common">Rotifer</name>
    <dbReference type="NCBI Taxonomy" id="249248"/>
    <lineage>
        <taxon>Eukaryota</taxon>
        <taxon>Metazoa</taxon>
        <taxon>Spiralia</taxon>
        <taxon>Gnathifera</taxon>
        <taxon>Rotifera</taxon>
        <taxon>Eurotatoria</taxon>
        <taxon>Bdelloidea</taxon>
        <taxon>Adinetida</taxon>
        <taxon>Adinetidae</taxon>
        <taxon>Adineta</taxon>
    </lineage>
</organism>
<evidence type="ECO:0000256" key="2">
    <source>
        <dbReference type="SAM" id="Phobius"/>
    </source>
</evidence>
<dbReference type="EMBL" id="CAJNOJ010000012">
    <property type="protein sequence ID" value="CAF0794052.1"/>
    <property type="molecule type" value="Genomic_DNA"/>
</dbReference>
<dbReference type="GO" id="GO:0016787">
    <property type="term" value="F:hydrolase activity"/>
    <property type="evidence" value="ECO:0007669"/>
    <property type="project" value="UniProtKB-KW"/>
</dbReference>
<keyword evidence="1" id="KW-0378">Hydrolase</keyword>